<sequence length="286" mass="31242">MHLDVLQRAFSGPSAFATAAEEPKSPVLICPAQLGISEDYLDMISELNARGYPAYAVDLKRLDWLELIPSSLTLAYWQGKLEPSKVLQFYYRALRRSVTSVREAHPEQRMHLVGHSIGGWIVRAFLAEEYDDDERASLFTSLTTLGTPHNPPPADSPFAQFDQTRGLLTYIADNYPGAFHSDHINYNSVVGASVKGGLGEGGLEGLLAYASYLALCGEGDTTGDGVVPQSTALLPGSSTMVLEDVKHSGFVPSLGPSIKIPGFRWYGTPDVVDQWIELLERVKTAR</sequence>
<dbReference type="AlphaFoldDB" id="A0A0G4FAT1"/>
<dbReference type="Proteomes" id="UP000041254">
    <property type="component" value="Unassembled WGS sequence"/>
</dbReference>
<evidence type="ECO:0000313" key="2">
    <source>
        <dbReference type="EMBL" id="CEM09753.1"/>
    </source>
</evidence>
<dbReference type="OMA" id="HAPYNAP"/>
<dbReference type="STRING" id="1169540.A0A0G4FAT1"/>
<dbReference type="Pfam" id="PF00561">
    <property type="entry name" value="Abhydrolase_1"/>
    <property type="match status" value="1"/>
</dbReference>
<feature type="domain" description="AB hydrolase-1" evidence="1">
    <location>
        <begin position="26"/>
        <end position="177"/>
    </location>
</feature>
<dbReference type="InParanoid" id="A0A0G4FAT1"/>
<dbReference type="SUPFAM" id="SSF53474">
    <property type="entry name" value="alpha/beta-Hydrolases"/>
    <property type="match status" value="1"/>
</dbReference>
<dbReference type="PANTHER" id="PTHR47909:SF2">
    <property type="entry name" value="GPI INOSITOL-DEACYLASE"/>
    <property type="match status" value="1"/>
</dbReference>
<dbReference type="EMBL" id="CDMY01000395">
    <property type="protein sequence ID" value="CEM09753.1"/>
    <property type="molecule type" value="Genomic_DNA"/>
</dbReference>
<reference evidence="2 3" key="1">
    <citation type="submission" date="2014-11" db="EMBL/GenBank/DDBJ databases">
        <authorList>
            <person name="Zhu J."/>
            <person name="Qi W."/>
            <person name="Song R."/>
        </authorList>
    </citation>
    <scope>NUCLEOTIDE SEQUENCE [LARGE SCALE GENOMIC DNA]</scope>
</reference>
<evidence type="ECO:0000259" key="1">
    <source>
        <dbReference type="Pfam" id="PF00561"/>
    </source>
</evidence>
<dbReference type="InterPro" id="IPR000073">
    <property type="entry name" value="AB_hydrolase_1"/>
</dbReference>
<accession>A0A0G4FAT1</accession>
<dbReference type="PANTHER" id="PTHR47909">
    <property type="entry name" value="ALPHA/BETA-HYDROLASES SUPERFAMILY PROTEIN"/>
    <property type="match status" value="1"/>
</dbReference>
<dbReference type="InterPro" id="IPR029058">
    <property type="entry name" value="AB_hydrolase_fold"/>
</dbReference>
<evidence type="ECO:0000313" key="3">
    <source>
        <dbReference type="Proteomes" id="UP000041254"/>
    </source>
</evidence>
<dbReference type="OrthoDB" id="434677at2759"/>
<proteinExistence type="predicted"/>
<gene>
    <name evidence="2" type="ORF">Vbra_4356</name>
</gene>
<organism evidence="2 3">
    <name type="scientific">Vitrella brassicaformis (strain CCMP3155)</name>
    <dbReference type="NCBI Taxonomy" id="1169540"/>
    <lineage>
        <taxon>Eukaryota</taxon>
        <taxon>Sar</taxon>
        <taxon>Alveolata</taxon>
        <taxon>Colpodellida</taxon>
        <taxon>Vitrellaceae</taxon>
        <taxon>Vitrella</taxon>
    </lineage>
</organism>
<name>A0A0G4FAT1_VITBC</name>
<protein>
    <recommendedName>
        <fullName evidence="1">AB hydrolase-1 domain-containing protein</fullName>
    </recommendedName>
</protein>
<dbReference type="VEuPathDB" id="CryptoDB:Vbra_4356"/>
<dbReference type="PhylomeDB" id="A0A0G4FAT1"/>
<keyword evidence="3" id="KW-1185">Reference proteome</keyword>
<dbReference type="Gene3D" id="3.40.50.1820">
    <property type="entry name" value="alpha/beta hydrolase"/>
    <property type="match status" value="1"/>
</dbReference>